<evidence type="ECO:0000313" key="3">
    <source>
        <dbReference type="EMBL" id="RCN48298.1"/>
    </source>
</evidence>
<proteinExistence type="predicted"/>
<feature type="region of interest" description="Disordered" evidence="1">
    <location>
        <begin position="21"/>
        <end position="41"/>
    </location>
</feature>
<keyword evidence="2" id="KW-0732">Signal</keyword>
<dbReference type="AlphaFoldDB" id="A0A368GXJ6"/>
<dbReference type="EMBL" id="JOJR01000048">
    <property type="protein sequence ID" value="RCN48298.1"/>
    <property type="molecule type" value="Genomic_DNA"/>
</dbReference>
<feature type="compositionally biased region" description="Polar residues" evidence="1">
    <location>
        <begin position="21"/>
        <end position="31"/>
    </location>
</feature>
<sequence>MYGWPVLVLMVTYAILGQEASPLSRSPTEPSSVHPAPPEQGPSILEMMQALIDKGCREVGFNGGLKPVCVDNTKKPDDN</sequence>
<evidence type="ECO:0000256" key="1">
    <source>
        <dbReference type="SAM" id="MobiDB-lite"/>
    </source>
</evidence>
<reference evidence="3 4" key="1">
    <citation type="submission" date="2014-10" db="EMBL/GenBank/DDBJ databases">
        <title>Draft genome of the hookworm Ancylostoma caninum.</title>
        <authorList>
            <person name="Mitreva M."/>
        </authorList>
    </citation>
    <scope>NUCLEOTIDE SEQUENCE [LARGE SCALE GENOMIC DNA]</scope>
    <source>
        <strain evidence="3 4">Baltimore</strain>
    </source>
</reference>
<evidence type="ECO:0000256" key="2">
    <source>
        <dbReference type="SAM" id="SignalP"/>
    </source>
</evidence>
<feature type="signal peptide" evidence="2">
    <location>
        <begin position="1"/>
        <end position="20"/>
    </location>
</feature>
<feature type="chain" id="PRO_5016976188" evidence="2">
    <location>
        <begin position="21"/>
        <end position="79"/>
    </location>
</feature>
<name>A0A368GXJ6_ANCCA</name>
<protein>
    <submittedName>
        <fullName evidence="3">Uncharacterized protein</fullName>
    </submittedName>
</protein>
<comment type="caution">
    <text evidence="3">The sequence shown here is derived from an EMBL/GenBank/DDBJ whole genome shotgun (WGS) entry which is preliminary data.</text>
</comment>
<organism evidence="3 4">
    <name type="scientific">Ancylostoma caninum</name>
    <name type="common">Dog hookworm</name>
    <dbReference type="NCBI Taxonomy" id="29170"/>
    <lineage>
        <taxon>Eukaryota</taxon>
        <taxon>Metazoa</taxon>
        <taxon>Ecdysozoa</taxon>
        <taxon>Nematoda</taxon>
        <taxon>Chromadorea</taxon>
        <taxon>Rhabditida</taxon>
        <taxon>Rhabditina</taxon>
        <taxon>Rhabditomorpha</taxon>
        <taxon>Strongyloidea</taxon>
        <taxon>Ancylostomatidae</taxon>
        <taxon>Ancylostomatinae</taxon>
        <taxon>Ancylostoma</taxon>
    </lineage>
</organism>
<accession>A0A368GXJ6</accession>
<gene>
    <name evidence="3" type="ORF">ANCCAN_05587</name>
</gene>
<dbReference type="Proteomes" id="UP000252519">
    <property type="component" value="Unassembled WGS sequence"/>
</dbReference>
<keyword evidence="4" id="KW-1185">Reference proteome</keyword>
<evidence type="ECO:0000313" key="4">
    <source>
        <dbReference type="Proteomes" id="UP000252519"/>
    </source>
</evidence>